<dbReference type="PANTHER" id="PTHR10876:SF0">
    <property type="entry name" value="ZINC FINGER PROTEIN ZPR1"/>
    <property type="match status" value="1"/>
</dbReference>
<evidence type="ECO:0000256" key="2">
    <source>
        <dbReference type="ARBA" id="ARBA00022723"/>
    </source>
</evidence>
<dbReference type="InterPro" id="IPR042452">
    <property type="entry name" value="ZPR1_Znf1/2"/>
</dbReference>
<dbReference type="Gene3D" id="2.20.25.420">
    <property type="entry name" value="ZPR1, zinc finger domain"/>
    <property type="match status" value="2"/>
</dbReference>
<dbReference type="InterPro" id="IPR004457">
    <property type="entry name" value="Znf_ZPR1"/>
</dbReference>
<name>A0AAW1T1Q1_9CHLO</name>
<feature type="region of interest" description="Disordered" evidence="5">
    <location>
        <begin position="449"/>
        <end position="484"/>
    </location>
</feature>
<dbReference type="Gene3D" id="2.60.120.1040">
    <property type="entry name" value="ZPR1, A/B domain"/>
    <property type="match status" value="2"/>
</dbReference>
<evidence type="ECO:0000256" key="1">
    <source>
        <dbReference type="ARBA" id="ARBA00008354"/>
    </source>
</evidence>
<evidence type="ECO:0000313" key="7">
    <source>
        <dbReference type="EMBL" id="KAK9863681.1"/>
    </source>
</evidence>
<evidence type="ECO:0000259" key="6">
    <source>
        <dbReference type="SMART" id="SM00709"/>
    </source>
</evidence>
<keyword evidence="8" id="KW-1185">Reference proteome</keyword>
<dbReference type="InterPro" id="IPR040141">
    <property type="entry name" value="ZPR1"/>
</dbReference>
<dbReference type="GO" id="GO:0008270">
    <property type="term" value="F:zinc ion binding"/>
    <property type="evidence" value="ECO:0007669"/>
    <property type="project" value="UniProtKB-KW"/>
</dbReference>
<feature type="domain" description="Zinc finger ZPR1-type" evidence="6">
    <location>
        <begin position="265"/>
        <end position="400"/>
    </location>
</feature>
<comment type="similarity">
    <text evidence="1">Belongs to the ZPR1 family.</text>
</comment>
<dbReference type="FunFam" id="2.60.120.1040:FF:000006">
    <property type="entry name" value="Zinc finger protein zpr1"/>
    <property type="match status" value="1"/>
</dbReference>
<comment type="caution">
    <text evidence="7">The sequence shown here is derived from an EMBL/GenBank/DDBJ whole genome shotgun (WGS) entry which is preliminary data.</text>
</comment>
<feature type="domain" description="Zinc finger ZPR1-type" evidence="6">
    <location>
        <begin position="40"/>
        <end position="200"/>
    </location>
</feature>
<dbReference type="GO" id="GO:0005634">
    <property type="term" value="C:nucleus"/>
    <property type="evidence" value="ECO:0007669"/>
    <property type="project" value="TreeGrafter"/>
</dbReference>
<dbReference type="AlphaFoldDB" id="A0AAW1T1Q1"/>
<dbReference type="Pfam" id="PF22794">
    <property type="entry name" value="jr-ZPR1"/>
    <property type="match status" value="2"/>
</dbReference>
<evidence type="ECO:0000256" key="5">
    <source>
        <dbReference type="SAM" id="MobiDB-lite"/>
    </source>
</evidence>
<dbReference type="Proteomes" id="UP001485043">
    <property type="component" value="Unassembled WGS sequence"/>
</dbReference>
<dbReference type="Pfam" id="PF03367">
    <property type="entry name" value="Zn_ribbon_ZPR1"/>
    <property type="match status" value="1"/>
</dbReference>
<reference evidence="7 8" key="1">
    <citation type="journal article" date="2024" name="Nat. Commun.">
        <title>Phylogenomics reveals the evolutionary origins of lichenization in chlorophyte algae.</title>
        <authorList>
            <person name="Puginier C."/>
            <person name="Libourel C."/>
            <person name="Otte J."/>
            <person name="Skaloud P."/>
            <person name="Haon M."/>
            <person name="Grisel S."/>
            <person name="Petersen M."/>
            <person name="Berrin J.G."/>
            <person name="Delaux P.M."/>
            <person name="Dal Grande F."/>
            <person name="Keller J."/>
        </authorList>
    </citation>
    <scope>NUCLEOTIDE SEQUENCE [LARGE SCALE GENOMIC DNA]</scope>
    <source>
        <strain evidence="7 8">SAG 2523</strain>
    </source>
</reference>
<evidence type="ECO:0000256" key="4">
    <source>
        <dbReference type="ARBA" id="ARBA00022833"/>
    </source>
</evidence>
<dbReference type="NCBIfam" id="TIGR00310">
    <property type="entry name" value="ZPR1_znf"/>
    <property type="match status" value="1"/>
</dbReference>
<evidence type="ECO:0000256" key="3">
    <source>
        <dbReference type="ARBA" id="ARBA00022771"/>
    </source>
</evidence>
<dbReference type="InterPro" id="IPR042451">
    <property type="entry name" value="ZPR1_A/B_dom"/>
</dbReference>
<protein>
    <recommendedName>
        <fullName evidence="6">Zinc finger ZPR1-type domain-containing protein</fullName>
    </recommendedName>
</protein>
<dbReference type="PANTHER" id="PTHR10876">
    <property type="entry name" value="ZINC FINGER PROTEIN ZPR1"/>
    <property type="match status" value="1"/>
</dbReference>
<evidence type="ECO:0000313" key="8">
    <source>
        <dbReference type="Proteomes" id="UP001485043"/>
    </source>
</evidence>
<keyword evidence="2" id="KW-0479">Metal-binding</keyword>
<sequence length="503" mass="54723">MSPQASHNPHSVQQASSGVEFLPLSADAAEDDGAPIKMQSLCMSCQENGDTTMLLAKIPHFREIVVMSFECPNCGERNNEVQFAGAMDEQGVKFTLSIPKGSQHALSRQVVKSDTATVFVPELELEIPRETQRGQITTVEGLLVDTADNIRMLQDERKAVAPEQAKALDGFLASLDACIATERPFSLVLDDPAGNSYVEHPEDSDAAELREERYERTAAQAESIGLSLGAGATGSSGEAQEISKKNVADVLGRYTAPDEVIELPGRCHACGNDCGTRMYRTEIPFFKEVIIMSNSCDECGFRNSERDIIKAETASISIPELDFEVTSGSLGGIVTTVEGLLDTVIQQLQKTHSFSLGDSAQGVTRSQWSTFIQKLDDCMTLKHPWTLQLSDPLANTFISSVTSDPAEDARLSTEDYERSAEEDEHLGISHLKEHAGEGAEEQIFGSLQTSTPDLPEASPQVGTQNQAAGRRRSSRSRVFDPAASNVPSFDRCADKFFVHLQGW</sequence>
<organism evidence="7 8">
    <name type="scientific">Apatococcus fuscideae</name>
    <dbReference type="NCBI Taxonomy" id="2026836"/>
    <lineage>
        <taxon>Eukaryota</taxon>
        <taxon>Viridiplantae</taxon>
        <taxon>Chlorophyta</taxon>
        <taxon>core chlorophytes</taxon>
        <taxon>Trebouxiophyceae</taxon>
        <taxon>Chlorellales</taxon>
        <taxon>Chlorellaceae</taxon>
        <taxon>Apatococcus</taxon>
    </lineage>
</organism>
<keyword evidence="3" id="KW-0863">Zinc-finger</keyword>
<proteinExistence type="inferred from homology"/>
<dbReference type="FunFam" id="2.20.25.420:FF:000001">
    <property type="entry name" value="Zinc finger protein ZPR1"/>
    <property type="match status" value="1"/>
</dbReference>
<accession>A0AAW1T1Q1</accession>
<feature type="compositionally biased region" description="Basic and acidic residues" evidence="5">
    <location>
        <begin position="407"/>
        <end position="424"/>
    </location>
</feature>
<dbReference type="EMBL" id="JALJOV010000442">
    <property type="protein sequence ID" value="KAK9863681.1"/>
    <property type="molecule type" value="Genomic_DNA"/>
</dbReference>
<feature type="region of interest" description="Disordered" evidence="5">
    <location>
        <begin position="404"/>
        <end position="424"/>
    </location>
</feature>
<dbReference type="SMART" id="SM00709">
    <property type="entry name" value="Zpr1"/>
    <property type="match status" value="2"/>
</dbReference>
<gene>
    <name evidence="7" type="ORF">WJX84_002595</name>
</gene>
<dbReference type="InterPro" id="IPR056180">
    <property type="entry name" value="ZPR1_jr_dom"/>
</dbReference>
<keyword evidence="4" id="KW-0862">Zinc</keyword>